<gene>
    <name evidence="1" type="ORF">E3U43_021678</name>
</gene>
<reference evidence="1" key="1">
    <citation type="submission" date="2018-11" db="EMBL/GenBank/DDBJ databases">
        <title>The sequence and de novo assembly of Larimichthys crocea genome using PacBio and Hi-C technologies.</title>
        <authorList>
            <person name="Xu P."/>
            <person name="Chen B."/>
            <person name="Zhou Z."/>
            <person name="Ke Q."/>
            <person name="Wu Y."/>
            <person name="Bai H."/>
            <person name="Pu F."/>
        </authorList>
    </citation>
    <scope>NUCLEOTIDE SEQUENCE</scope>
    <source>
        <tissue evidence="1">Muscle</tissue>
    </source>
</reference>
<protein>
    <submittedName>
        <fullName evidence="1">Uncharacterized protein</fullName>
    </submittedName>
</protein>
<evidence type="ECO:0000313" key="2">
    <source>
        <dbReference type="Proteomes" id="UP000793456"/>
    </source>
</evidence>
<dbReference type="EMBL" id="CM011682">
    <property type="protein sequence ID" value="TMS15216.1"/>
    <property type="molecule type" value="Genomic_DNA"/>
</dbReference>
<dbReference type="Proteomes" id="UP000793456">
    <property type="component" value="Chromosome IX"/>
</dbReference>
<comment type="caution">
    <text evidence="1">The sequence shown here is derived from an EMBL/GenBank/DDBJ whole genome shotgun (WGS) entry which is preliminary data.</text>
</comment>
<evidence type="ECO:0000313" key="1">
    <source>
        <dbReference type="EMBL" id="TMS15216.1"/>
    </source>
</evidence>
<accession>A0ACD3R6N5</accession>
<organism evidence="1 2">
    <name type="scientific">Larimichthys crocea</name>
    <name type="common">Large yellow croaker</name>
    <name type="synonym">Pseudosciaena crocea</name>
    <dbReference type="NCBI Taxonomy" id="215358"/>
    <lineage>
        <taxon>Eukaryota</taxon>
        <taxon>Metazoa</taxon>
        <taxon>Chordata</taxon>
        <taxon>Craniata</taxon>
        <taxon>Vertebrata</taxon>
        <taxon>Euteleostomi</taxon>
        <taxon>Actinopterygii</taxon>
        <taxon>Neopterygii</taxon>
        <taxon>Teleostei</taxon>
        <taxon>Neoteleostei</taxon>
        <taxon>Acanthomorphata</taxon>
        <taxon>Eupercaria</taxon>
        <taxon>Sciaenidae</taxon>
        <taxon>Larimichthys</taxon>
    </lineage>
</organism>
<keyword evidence="2" id="KW-1185">Reference proteome</keyword>
<sequence>MQQNIGDLEQQLDEEEAARQKLQLEKVTMEAKMKKIEEDVMVLDDQNNKLNKEKKLMEERISEFTTNLAEEEEKS</sequence>
<proteinExistence type="predicted"/>
<name>A0ACD3R6N5_LARCR</name>